<proteinExistence type="predicted"/>
<dbReference type="AlphaFoldDB" id="A0A9Q1F9T7"/>
<reference evidence="2" key="1">
    <citation type="journal article" date="2023" name="Science">
        <title>Genome structures resolve the early diversification of teleost fishes.</title>
        <authorList>
            <person name="Parey E."/>
            <person name="Louis A."/>
            <person name="Montfort J."/>
            <person name="Bouchez O."/>
            <person name="Roques C."/>
            <person name="Iampietro C."/>
            <person name="Lluch J."/>
            <person name="Castinel A."/>
            <person name="Donnadieu C."/>
            <person name="Desvignes T."/>
            <person name="Floi Bucao C."/>
            <person name="Jouanno E."/>
            <person name="Wen M."/>
            <person name="Mejri S."/>
            <person name="Dirks R."/>
            <person name="Jansen H."/>
            <person name="Henkel C."/>
            <person name="Chen W.J."/>
            <person name="Zahm M."/>
            <person name="Cabau C."/>
            <person name="Klopp C."/>
            <person name="Thompson A.W."/>
            <person name="Robinson-Rechavi M."/>
            <person name="Braasch I."/>
            <person name="Lecointre G."/>
            <person name="Bobe J."/>
            <person name="Postlethwait J.H."/>
            <person name="Berthelot C."/>
            <person name="Roest Crollius H."/>
            <person name="Guiguen Y."/>
        </authorList>
    </citation>
    <scope>NUCLEOTIDE SEQUENCE</scope>
    <source>
        <strain evidence="2">WJC10195</strain>
    </source>
</reference>
<evidence type="ECO:0000313" key="3">
    <source>
        <dbReference type="Proteomes" id="UP001152622"/>
    </source>
</evidence>
<keyword evidence="3" id="KW-1185">Reference proteome</keyword>
<feature type="compositionally biased region" description="Low complexity" evidence="1">
    <location>
        <begin position="87"/>
        <end position="97"/>
    </location>
</feature>
<dbReference type="Proteomes" id="UP001152622">
    <property type="component" value="Chromosome 7"/>
</dbReference>
<evidence type="ECO:0000313" key="2">
    <source>
        <dbReference type="EMBL" id="KAJ8354026.1"/>
    </source>
</evidence>
<organism evidence="2 3">
    <name type="scientific">Synaphobranchus kaupii</name>
    <name type="common">Kaup's arrowtooth eel</name>
    <dbReference type="NCBI Taxonomy" id="118154"/>
    <lineage>
        <taxon>Eukaryota</taxon>
        <taxon>Metazoa</taxon>
        <taxon>Chordata</taxon>
        <taxon>Craniata</taxon>
        <taxon>Vertebrata</taxon>
        <taxon>Euteleostomi</taxon>
        <taxon>Actinopterygii</taxon>
        <taxon>Neopterygii</taxon>
        <taxon>Teleostei</taxon>
        <taxon>Anguilliformes</taxon>
        <taxon>Synaphobranchidae</taxon>
        <taxon>Synaphobranchus</taxon>
    </lineage>
</organism>
<gene>
    <name evidence="2" type="ORF">SKAU_G00215930</name>
</gene>
<accession>A0A9Q1F9T7</accession>
<evidence type="ECO:0000256" key="1">
    <source>
        <dbReference type="SAM" id="MobiDB-lite"/>
    </source>
</evidence>
<comment type="caution">
    <text evidence="2">The sequence shown here is derived from an EMBL/GenBank/DDBJ whole genome shotgun (WGS) entry which is preliminary data.</text>
</comment>
<sequence>MKKSRGVGWSGGHAADRPQALWGLTAVSESPGVAGWSTGWSRRFGRRCRNPASPLSDGQFPPTSAPLESVSFPSADAIAAKDTGCQRPSGRPRSSGRIGQHCLLQSLDNREMDTGQQMEC</sequence>
<protein>
    <submittedName>
        <fullName evidence="2">Uncharacterized protein</fullName>
    </submittedName>
</protein>
<feature type="region of interest" description="Disordered" evidence="1">
    <location>
        <begin position="48"/>
        <end position="120"/>
    </location>
</feature>
<name>A0A9Q1F9T7_SYNKA</name>
<dbReference type="EMBL" id="JAINUF010000007">
    <property type="protein sequence ID" value="KAJ8354026.1"/>
    <property type="molecule type" value="Genomic_DNA"/>
</dbReference>